<name>A0A2P2R2P0_RHIMU</name>
<accession>A0A2P2R2P0</accession>
<protein>
    <submittedName>
        <fullName evidence="1">Uncharacterized protein</fullName>
    </submittedName>
</protein>
<proteinExistence type="predicted"/>
<dbReference type="EMBL" id="GGEC01092966">
    <property type="protein sequence ID" value="MBX73450.1"/>
    <property type="molecule type" value="Transcribed_RNA"/>
</dbReference>
<dbReference type="AlphaFoldDB" id="A0A2P2R2P0"/>
<sequence length="75" mass="9028">MCNLSVSLPVMFLQRLMLDGFEQCHTRQKNGMMMIWIYHCPAFFQHMQMVFKMEQGLKQQSIFLNQIPLKIYLIQ</sequence>
<reference evidence="1" key="1">
    <citation type="submission" date="2018-02" db="EMBL/GenBank/DDBJ databases">
        <title>Rhizophora mucronata_Transcriptome.</title>
        <authorList>
            <person name="Meera S.P."/>
            <person name="Sreeshan A."/>
            <person name="Augustine A."/>
        </authorList>
    </citation>
    <scope>NUCLEOTIDE SEQUENCE</scope>
    <source>
        <tissue evidence="1">Leaf</tissue>
    </source>
</reference>
<organism evidence="1">
    <name type="scientific">Rhizophora mucronata</name>
    <name type="common">Asiatic mangrove</name>
    <dbReference type="NCBI Taxonomy" id="61149"/>
    <lineage>
        <taxon>Eukaryota</taxon>
        <taxon>Viridiplantae</taxon>
        <taxon>Streptophyta</taxon>
        <taxon>Embryophyta</taxon>
        <taxon>Tracheophyta</taxon>
        <taxon>Spermatophyta</taxon>
        <taxon>Magnoliopsida</taxon>
        <taxon>eudicotyledons</taxon>
        <taxon>Gunneridae</taxon>
        <taxon>Pentapetalae</taxon>
        <taxon>rosids</taxon>
        <taxon>fabids</taxon>
        <taxon>Malpighiales</taxon>
        <taxon>Rhizophoraceae</taxon>
        <taxon>Rhizophora</taxon>
    </lineage>
</organism>
<evidence type="ECO:0000313" key="1">
    <source>
        <dbReference type="EMBL" id="MBX73450.1"/>
    </source>
</evidence>